<name>A0ABS6W8K0_9BIFI</name>
<reference evidence="2 3" key="1">
    <citation type="submission" date="2021-05" db="EMBL/GenBank/DDBJ databases">
        <title>Phylogenetic classification of ten novel species belonging to the genus Bifidobacterium comprising B. colchicus sp. nov., B. abeli sp. nov., B. bicoloris sp. nov., B. guerezis sp. nov., B. rosaliae sp. nov., B. santillanensis sp. nov., B. argentati sp. nov., B. amazzoni sp. nov., B. pluviali sp. nov., and B. pinnaculum sp. nov.</title>
        <authorList>
            <person name="Lugli G.A."/>
            <person name="Ruiz Garcia L."/>
            <person name="Margolles A."/>
            <person name="Ventura M."/>
        </authorList>
    </citation>
    <scope>NUCLEOTIDE SEQUENCE [LARGE SCALE GENOMIC DNA]</scope>
    <source>
        <strain evidence="2 3">6T3</strain>
    </source>
</reference>
<evidence type="ECO:0000313" key="3">
    <source>
        <dbReference type="Proteomes" id="UP000812844"/>
    </source>
</evidence>
<keyword evidence="1" id="KW-0732">Signal</keyword>
<organism evidence="2 3">
    <name type="scientific">Bifidobacterium phasiani</name>
    <dbReference type="NCBI Taxonomy" id="2834431"/>
    <lineage>
        <taxon>Bacteria</taxon>
        <taxon>Bacillati</taxon>
        <taxon>Actinomycetota</taxon>
        <taxon>Actinomycetes</taxon>
        <taxon>Bifidobacteriales</taxon>
        <taxon>Bifidobacteriaceae</taxon>
        <taxon>Bifidobacterium</taxon>
    </lineage>
</organism>
<dbReference type="RefSeq" id="WP_219081372.1">
    <property type="nucleotide sequence ID" value="NZ_JAHBBD010000010.1"/>
</dbReference>
<gene>
    <name evidence="2" type="ORF">KIH73_05460</name>
</gene>
<accession>A0ABS6W8K0</accession>
<comment type="caution">
    <text evidence="2">The sequence shown here is derived from an EMBL/GenBank/DDBJ whole genome shotgun (WGS) entry which is preliminary data.</text>
</comment>
<evidence type="ECO:0008006" key="4">
    <source>
        <dbReference type="Google" id="ProtNLM"/>
    </source>
</evidence>
<keyword evidence="3" id="KW-1185">Reference proteome</keyword>
<proteinExistence type="predicted"/>
<sequence length="297" mass="30940">MGRPAAKMIVPMLCCISLCMIPAGCGGTAQTLPADESPAVAPTEDAADMEAMVVRLDDGSLLLIDRRTGSPFVPTAIDKADIAGADGRSLTPDELRTGNVVRVSGNGIMLESYPGQYPGIDAIEVVEEGSEADADAYADLITELSATADPSQPATADLEYATDLARVTLALRDNGYTWTYEENGESVQVAADAAHPVQIAPEDLPDARIDGPIEARVVFDRAATALTVTRWNEQAVERAASAAGSYQGVEADALAGESVDAALAGTEATFTMTPGYRYALDATFAEGAVGYVFVALD</sequence>
<dbReference type="Proteomes" id="UP000812844">
    <property type="component" value="Unassembled WGS sequence"/>
</dbReference>
<evidence type="ECO:0000256" key="1">
    <source>
        <dbReference type="SAM" id="SignalP"/>
    </source>
</evidence>
<protein>
    <recommendedName>
        <fullName evidence="4">Lipoprotein</fullName>
    </recommendedName>
</protein>
<dbReference type="EMBL" id="JAHBBD010000010">
    <property type="protein sequence ID" value="MBW3082823.1"/>
    <property type="molecule type" value="Genomic_DNA"/>
</dbReference>
<feature type="chain" id="PRO_5045914585" description="Lipoprotein" evidence="1">
    <location>
        <begin position="26"/>
        <end position="297"/>
    </location>
</feature>
<feature type="signal peptide" evidence="1">
    <location>
        <begin position="1"/>
        <end position="25"/>
    </location>
</feature>
<evidence type="ECO:0000313" key="2">
    <source>
        <dbReference type="EMBL" id="MBW3082823.1"/>
    </source>
</evidence>